<accession>A0AC34RTC9</accession>
<evidence type="ECO:0000313" key="1">
    <source>
        <dbReference type="Proteomes" id="UP000887576"/>
    </source>
</evidence>
<organism evidence="1 2">
    <name type="scientific">Panagrolaimus sp. JU765</name>
    <dbReference type="NCBI Taxonomy" id="591449"/>
    <lineage>
        <taxon>Eukaryota</taxon>
        <taxon>Metazoa</taxon>
        <taxon>Ecdysozoa</taxon>
        <taxon>Nematoda</taxon>
        <taxon>Chromadorea</taxon>
        <taxon>Rhabditida</taxon>
        <taxon>Tylenchina</taxon>
        <taxon>Panagrolaimomorpha</taxon>
        <taxon>Panagrolaimoidea</taxon>
        <taxon>Panagrolaimidae</taxon>
        <taxon>Panagrolaimus</taxon>
    </lineage>
</organism>
<evidence type="ECO:0000313" key="2">
    <source>
        <dbReference type="WBParaSite" id="JU765_v2.g9942.t1"/>
    </source>
</evidence>
<sequence length="435" mass="50772">MNLDINAIGIFAELIELQFTEPVTLSNDGVLFHFIGNNGNKFPCKLFYDQIVSARYFEILVVNRYFGLLFEVNALFISHLLNTCIGGSEIPIRRNNEGDSPRKLIVYTPYCMNEQNDFIQRIINHWNQSCTAYFWDINFNNGDVHQLRKIPNSELKNMLNKERFLLGRTDDGTLPFIPTTTVPDADIVMDLKLKSNSTSKKQSSRGFSFEIQSYVKRLQQLCFNVKGVVLPLNFGNKLMNVLDKATKDLLDFQRLITLYHMILVKTITDNKYLTTNVLIIPIPVGTRIMFIVWMYPQQSFVVSADEKESKMLIIDPRPKIGSCEEIALNKLHLAIFMFYKRSLEELDSKDLKLVKSPKWTESREVFEPRFDFCFEECFDEIFNKIKIYIKENLNTDLEDNFGLHYIDETSNNIHFLPRETVDETRIKSPSFNYYH</sequence>
<dbReference type="Proteomes" id="UP000887576">
    <property type="component" value="Unplaced"/>
</dbReference>
<proteinExistence type="predicted"/>
<reference evidence="2" key="1">
    <citation type="submission" date="2022-11" db="UniProtKB">
        <authorList>
            <consortium name="WormBaseParasite"/>
        </authorList>
    </citation>
    <scope>IDENTIFICATION</scope>
</reference>
<name>A0AC34RTC9_9BILA</name>
<protein>
    <submittedName>
        <fullName evidence="2">Uncharacterized protein</fullName>
    </submittedName>
</protein>
<dbReference type="WBParaSite" id="JU765_v2.g9942.t1">
    <property type="protein sequence ID" value="JU765_v2.g9942.t1"/>
    <property type="gene ID" value="JU765_v2.g9942"/>
</dbReference>